<name>A0A921H727_9BACT</name>
<feature type="domain" description="SusD-like N-terminal" evidence="7">
    <location>
        <begin position="19"/>
        <end position="233"/>
    </location>
</feature>
<dbReference type="EMBL" id="DYVS01000207">
    <property type="protein sequence ID" value="HJF71358.1"/>
    <property type="molecule type" value="Genomic_DNA"/>
</dbReference>
<dbReference type="Pfam" id="PF07980">
    <property type="entry name" value="SusD_RagB"/>
    <property type="match status" value="1"/>
</dbReference>
<comment type="subcellular location">
    <subcellularLocation>
        <location evidence="1">Cell outer membrane</location>
    </subcellularLocation>
</comment>
<comment type="caution">
    <text evidence="8">The sequence shown here is derived from an EMBL/GenBank/DDBJ whole genome shotgun (WGS) entry which is preliminary data.</text>
</comment>
<keyword evidence="3" id="KW-0732">Signal</keyword>
<evidence type="ECO:0000259" key="6">
    <source>
        <dbReference type="Pfam" id="PF07980"/>
    </source>
</evidence>
<dbReference type="GO" id="GO:0009279">
    <property type="term" value="C:cell outer membrane"/>
    <property type="evidence" value="ECO:0007669"/>
    <property type="project" value="UniProtKB-SubCell"/>
</dbReference>
<feature type="domain" description="RagB/SusD" evidence="6">
    <location>
        <begin position="377"/>
        <end position="521"/>
    </location>
</feature>
<reference evidence="8" key="2">
    <citation type="submission" date="2021-09" db="EMBL/GenBank/DDBJ databases">
        <authorList>
            <person name="Gilroy R."/>
        </authorList>
    </citation>
    <scope>NUCLEOTIDE SEQUENCE</scope>
    <source>
        <strain evidence="8">6966</strain>
    </source>
</reference>
<reference evidence="8" key="1">
    <citation type="journal article" date="2021" name="PeerJ">
        <title>Extensive microbial diversity within the chicken gut microbiome revealed by metagenomics and culture.</title>
        <authorList>
            <person name="Gilroy R."/>
            <person name="Ravi A."/>
            <person name="Getino M."/>
            <person name="Pursley I."/>
            <person name="Horton D.L."/>
            <person name="Alikhan N.F."/>
            <person name="Baker D."/>
            <person name="Gharbi K."/>
            <person name="Hall N."/>
            <person name="Watson M."/>
            <person name="Adriaenssens E.M."/>
            <person name="Foster-Nyarko E."/>
            <person name="Jarju S."/>
            <person name="Secka A."/>
            <person name="Antonio M."/>
            <person name="Oren A."/>
            <person name="Chaudhuri R.R."/>
            <person name="La Ragione R."/>
            <person name="Hildebrand F."/>
            <person name="Pallen M.J."/>
        </authorList>
    </citation>
    <scope>NUCLEOTIDE SEQUENCE</scope>
    <source>
        <strain evidence="8">6966</strain>
    </source>
</reference>
<dbReference type="Gene3D" id="1.25.40.390">
    <property type="match status" value="1"/>
</dbReference>
<evidence type="ECO:0000259" key="7">
    <source>
        <dbReference type="Pfam" id="PF14322"/>
    </source>
</evidence>
<evidence type="ECO:0000313" key="8">
    <source>
        <dbReference type="EMBL" id="HJF71358.1"/>
    </source>
</evidence>
<dbReference type="InterPro" id="IPR011990">
    <property type="entry name" value="TPR-like_helical_dom_sf"/>
</dbReference>
<dbReference type="AlphaFoldDB" id="A0A921H727"/>
<evidence type="ECO:0000256" key="2">
    <source>
        <dbReference type="ARBA" id="ARBA00006275"/>
    </source>
</evidence>
<dbReference type="SUPFAM" id="SSF48452">
    <property type="entry name" value="TPR-like"/>
    <property type="match status" value="1"/>
</dbReference>
<keyword evidence="5" id="KW-0998">Cell outer membrane</keyword>
<protein>
    <submittedName>
        <fullName evidence="8">RagB/SusD family nutrient uptake outer membrane protein</fullName>
    </submittedName>
</protein>
<keyword evidence="4" id="KW-0472">Membrane</keyword>
<proteinExistence type="inferred from homology"/>
<evidence type="ECO:0000256" key="4">
    <source>
        <dbReference type="ARBA" id="ARBA00023136"/>
    </source>
</evidence>
<evidence type="ECO:0000313" key="9">
    <source>
        <dbReference type="Proteomes" id="UP000742098"/>
    </source>
</evidence>
<dbReference type="InterPro" id="IPR012944">
    <property type="entry name" value="SusD_RagB_dom"/>
</dbReference>
<evidence type="ECO:0000256" key="1">
    <source>
        <dbReference type="ARBA" id="ARBA00004442"/>
    </source>
</evidence>
<organism evidence="8 9">
    <name type="scientific">Butyricimonas virosa</name>
    <dbReference type="NCBI Taxonomy" id="544645"/>
    <lineage>
        <taxon>Bacteria</taxon>
        <taxon>Pseudomonadati</taxon>
        <taxon>Bacteroidota</taxon>
        <taxon>Bacteroidia</taxon>
        <taxon>Bacteroidales</taxon>
        <taxon>Odoribacteraceae</taxon>
        <taxon>Butyricimonas</taxon>
    </lineage>
</organism>
<dbReference type="InterPro" id="IPR033985">
    <property type="entry name" value="SusD-like_N"/>
</dbReference>
<sequence length="524" mass="62029">MKTNIWIFLCVLFFCGCSDFLEESSQDEIRPATVDDMEQLLIGEVYMTDEDHEKFSEGYTRLLTDDIQCYGISDEQYRSQLEGGRYAFSWAREMFDERGGGIDEFLWAQPYERIKGCNVVIEYLDKVTGDDKKRENLRGEAYVMRGYYYFMLVNFFGMPYNYGDPVKNPGVPLKLDMGVRDEYLSRNSVAEVYASVEKDLLKGISLLEANPIERNFNRAGYCMGKAVLSRMYLYMEDWDNALKYADEIIQERPALRNLLQCDLHAFPVYDGVYQRTSPEEIIWARPTPNSNQTWSYRTPYGLSEGFLDCMTKEFTTESLKVDSTYVYFVPDWPSFGGYWDYKYVNKDQGDLRQLAFLKSSYIYEDGVYTMFLDVIEKDGLEANRGIRTAEVYLNRAEAYIHKYMETGQDDFRRKALEDLNYLRRHRFTSPYVPVEESETYKHFDFTSADDLFDFYKEERRRELCEEGHHRWFDLRRYGMPRIEHVYFARPGETQRFVLEEKSSWYCLPIPEIIREANPKLEPNL</sequence>
<gene>
    <name evidence="8" type="ORF">K8V05_11440</name>
</gene>
<dbReference type="Proteomes" id="UP000742098">
    <property type="component" value="Unassembled WGS sequence"/>
</dbReference>
<evidence type="ECO:0000256" key="5">
    <source>
        <dbReference type="ARBA" id="ARBA00023237"/>
    </source>
</evidence>
<dbReference type="Pfam" id="PF14322">
    <property type="entry name" value="SusD-like_3"/>
    <property type="match status" value="1"/>
</dbReference>
<evidence type="ECO:0000256" key="3">
    <source>
        <dbReference type="ARBA" id="ARBA00022729"/>
    </source>
</evidence>
<comment type="similarity">
    <text evidence="2">Belongs to the SusD family.</text>
</comment>
<dbReference type="PROSITE" id="PS51257">
    <property type="entry name" value="PROKAR_LIPOPROTEIN"/>
    <property type="match status" value="1"/>
</dbReference>
<accession>A0A921H727</accession>